<feature type="domain" description="Thioredoxin" evidence="6">
    <location>
        <begin position="25"/>
        <end position="190"/>
    </location>
</feature>
<dbReference type="GO" id="GO:0045454">
    <property type="term" value="P:cell redox homeostasis"/>
    <property type="evidence" value="ECO:0007669"/>
    <property type="project" value="TreeGrafter"/>
</dbReference>
<dbReference type="GO" id="GO:0005737">
    <property type="term" value="C:cytoplasm"/>
    <property type="evidence" value="ECO:0007669"/>
    <property type="project" value="TreeGrafter"/>
</dbReference>
<dbReference type="InterPro" id="IPR036249">
    <property type="entry name" value="Thioredoxin-like_sf"/>
</dbReference>
<dbReference type="InterPro" id="IPR013766">
    <property type="entry name" value="Thioredoxin_domain"/>
</dbReference>
<dbReference type="Gene3D" id="3.40.30.10">
    <property type="entry name" value="Glutaredoxin"/>
    <property type="match status" value="1"/>
</dbReference>
<dbReference type="InterPro" id="IPR050924">
    <property type="entry name" value="Peroxiredoxin_BCP/PrxQ"/>
</dbReference>
<dbReference type="AlphaFoldDB" id="A0A382RFN1"/>
<dbReference type="SUPFAM" id="SSF52833">
    <property type="entry name" value="Thioredoxin-like"/>
    <property type="match status" value="1"/>
</dbReference>
<keyword evidence="4" id="KW-1015">Disulfide bond</keyword>
<evidence type="ECO:0000256" key="3">
    <source>
        <dbReference type="ARBA" id="ARBA00023002"/>
    </source>
</evidence>
<dbReference type="Pfam" id="PF08534">
    <property type="entry name" value="Redoxin"/>
    <property type="match status" value="1"/>
</dbReference>
<evidence type="ECO:0000256" key="5">
    <source>
        <dbReference type="ARBA" id="ARBA00023284"/>
    </source>
</evidence>
<dbReference type="InterPro" id="IPR013740">
    <property type="entry name" value="Redoxin"/>
</dbReference>
<organism evidence="7">
    <name type="scientific">marine metagenome</name>
    <dbReference type="NCBI Taxonomy" id="408172"/>
    <lineage>
        <taxon>unclassified sequences</taxon>
        <taxon>metagenomes</taxon>
        <taxon>ecological metagenomes</taxon>
    </lineage>
</organism>
<dbReference type="PROSITE" id="PS51352">
    <property type="entry name" value="THIOREDOXIN_2"/>
    <property type="match status" value="1"/>
</dbReference>
<sequence length="190" mass="21635">MKNINLYNVDWTKIPEPKGGEDLSHLIGFTLPDVILPDTGGNDIDLRKLNELTVIYIYPLSGQPNKELPNGWDEIPGARGCTPQSCSFRDNYKDLIQHNVSQVFGLSSQTTSYQKELAKRLNLPYTILSDEHMVLEKELNLPTFHAEGLKLFKRITLITKGGKIINYFYPIFPPDKNVKDVLDWLDSNQT</sequence>
<dbReference type="PANTHER" id="PTHR42801:SF21">
    <property type="entry name" value="BCPB PROTEIN"/>
    <property type="match status" value="1"/>
</dbReference>
<gene>
    <name evidence="7" type="ORF">METZ01_LOCUS348632</name>
</gene>
<evidence type="ECO:0000256" key="4">
    <source>
        <dbReference type="ARBA" id="ARBA00023157"/>
    </source>
</evidence>
<keyword evidence="3" id="KW-0560">Oxidoreductase</keyword>
<accession>A0A382RFN1</accession>
<dbReference type="PANTHER" id="PTHR42801">
    <property type="entry name" value="THIOREDOXIN-DEPENDENT PEROXIDE REDUCTASE"/>
    <property type="match status" value="1"/>
</dbReference>
<evidence type="ECO:0000256" key="1">
    <source>
        <dbReference type="ARBA" id="ARBA00022559"/>
    </source>
</evidence>
<keyword evidence="2" id="KW-0049">Antioxidant</keyword>
<reference evidence="7" key="1">
    <citation type="submission" date="2018-05" db="EMBL/GenBank/DDBJ databases">
        <authorList>
            <person name="Lanie J.A."/>
            <person name="Ng W.-L."/>
            <person name="Kazmierczak K.M."/>
            <person name="Andrzejewski T.M."/>
            <person name="Davidsen T.M."/>
            <person name="Wayne K.J."/>
            <person name="Tettelin H."/>
            <person name="Glass J.I."/>
            <person name="Rusch D."/>
            <person name="Podicherti R."/>
            <person name="Tsui H.-C.T."/>
            <person name="Winkler M.E."/>
        </authorList>
    </citation>
    <scope>NUCLEOTIDE SEQUENCE</scope>
</reference>
<dbReference type="CDD" id="cd03017">
    <property type="entry name" value="PRX_BCP"/>
    <property type="match status" value="1"/>
</dbReference>
<name>A0A382RFN1_9ZZZZ</name>
<dbReference type="GO" id="GO:0008379">
    <property type="term" value="F:thioredoxin peroxidase activity"/>
    <property type="evidence" value="ECO:0007669"/>
    <property type="project" value="TreeGrafter"/>
</dbReference>
<evidence type="ECO:0000256" key="2">
    <source>
        <dbReference type="ARBA" id="ARBA00022862"/>
    </source>
</evidence>
<evidence type="ECO:0000259" key="6">
    <source>
        <dbReference type="PROSITE" id="PS51352"/>
    </source>
</evidence>
<dbReference type="EMBL" id="UINC01120960">
    <property type="protein sequence ID" value="SVC95778.1"/>
    <property type="molecule type" value="Genomic_DNA"/>
</dbReference>
<evidence type="ECO:0000313" key="7">
    <source>
        <dbReference type="EMBL" id="SVC95778.1"/>
    </source>
</evidence>
<keyword evidence="1" id="KW-0575">Peroxidase</keyword>
<dbReference type="GO" id="GO:0034599">
    <property type="term" value="P:cellular response to oxidative stress"/>
    <property type="evidence" value="ECO:0007669"/>
    <property type="project" value="TreeGrafter"/>
</dbReference>
<keyword evidence="5" id="KW-0676">Redox-active center</keyword>
<protein>
    <recommendedName>
        <fullName evidence="6">Thioredoxin domain-containing protein</fullName>
    </recommendedName>
</protein>
<proteinExistence type="predicted"/>